<evidence type="ECO:0000313" key="1">
    <source>
        <dbReference type="EMBL" id="KDR78346.1"/>
    </source>
</evidence>
<keyword evidence="2" id="KW-1185">Reference proteome</keyword>
<sequence length="104" mass="11899">MNDWTSLFLAFTFLLAGCCNFATVRQLRLRDKWAKEVLLPVYRPPTDWQDSGMMDEKMKAVISEYDLLPGNEISISSGFMVEVEEEEGRSFAVFSPFCAKRMTG</sequence>
<reference evidence="2" key="1">
    <citation type="journal article" date="2014" name="Proc. Natl. Acad. Sci. U.S.A.">
        <title>Extensive sampling of basidiomycete genomes demonstrates inadequacy of the white-rot/brown-rot paradigm for wood decay fungi.</title>
        <authorList>
            <person name="Riley R."/>
            <person name="Salamov A.A."/>
            <person name="Brown D.W."/>
            <person name="Nagy L.G."/>
            <person name="Floudas D."/>
            <person name="Held B.W."/>
            <person name="Levasseur A."/>
            <person name="Lombard V."/>
            <person name="Morin E."/>
            <person name="Otillar R."/>
            <person name="Lindquist E.A."/>
            <person name="Sun H."/>
            <person name="LaButti K.M."/>
            <person name="Schmutz J."/>
            <person name="Jabbour D."/>
            <person name="Luo H."/>
            <person name="Baker S.E."/>
            <person name="Pisabarro A.G."/>
            <person name="Walton J.D."/>
            <person name="Blanchette R.A."/>
            <person name="Henrissat B."/>
            <person name="Martin F."/>
            <person name="Cullen D."/>
            <person name="Hibbett D.S."/>
            <person name="Grigoriev I.V."/>
        </authorList>
    </citation>
    <scope>NUCLEOTIDE SEQUENCE [LARGE SCALE GENOMIC DNA]</scope>
    <source>
        <strain evidence="2">CBS 339.88</strain>
    </source>
</reference>
<accession>A0A067T5E2</accession>
<gene>
    <name evidence="1" type="ORF">GALMADRAFT_245485</name>
</gene>
<dbReference type="Proteomes" id="UP000027222">
    <property type="component" value="Unassembled WGS sequence"/>
</dbReference>
<name>A0A067T5E2_GALM3</name>
<protein>
    <submittedName>
        <fullName evidence="1">Uncharacterized protein</fullName>
    </submittedName>
</protein>
<organism evidence="1 2">
    <name type="scientific">Galerina marginata (strain CBS 339.88)</name>
    <dbReference type="NCBI Taxonomy" id="685588"/>
    <lineage>
        <taxon>Eukaryota</taxon>
        <taxon>Fungi</taxon>
        <taxon>Dikarya</taxon>
        <taxon>Basidiomycota</taxon>
        <taxon>Agaricomycotina</taxon>
        <taxon>Agaricomycetes</taxon>
        <taxon>Agaricomycetidae</taxon>
        <taxon>Agaricales</taxon>
        <taxon>Agaricineae</taxon>
        <taxon>Strophariaceae</taxon>
        <taxon>Galerina</taxon>
    </lineage>
</organism>
<evidence type="ECO:0000313" key="2">
    <source>
        <dbReference type="Proteomes" id="UP000027222"/>
    </source>
</evidence>
<dbReference type="EMBL" id="KL142375">
    <property type="protein sequence ID" value="KDR78346.1"/>
    <property type="molecule type" value="Genomic_DNA"/>
</dbReference>
<proteinExistence type="predicted"/>
<dbReference type="AlphaFoldDB" id="A0A067T5E2"/>
<dbReference type="OrthoDB" id="2876679at2759"/>
<dbReference type="HOGENOM" id="CLU_2250371_0_0_1"/>